<organism evidence="2 3">
    <name type="scientific">Enterococcus avium</name>
    <name type="common">Streptococcus avium</name>
    <dbReference type="NCBI Taxonomy" id="33945"/>
    <lineage>
        <taxon>Bacteria</taxon>
        <taxon>Bacillati</taxon>
        <taxon>Bacillota</taxon>
        <taxon>Bacilli</taxon>
        <taxon>Lactobacillales</taxon>
        <taxon>Enterococcaceae</taxon>
        <taxon>Enterococcus</taxon>
    </lineage>
</organism>
<sequence length="265" mass="28570">MPNTEAALQYGLALRGKICYSMSNRLGSGAMDCSSFVFRSLIAAGFLPKHTAIGNTETLFGLNGTLLKEITRQEVRRGDLWVAGHEGASLGSAGHCGWFLGDINGEALHCTYSKGCQNIAVTKAIGWMGDYSGLPVRYFRVKQTTVVGPSQNNSQKKKLAIDGSWGPATTRRLQEVLNCVIKDGIISGQVKNPANQFIPSVQYGTGGSNMIRALQAYLRVPTDGNFGPVTCLALQKRMGTKRDGLISPVSDCVKVLQDRLNKGRV</sequence>
<reference evidence="2 3" key="1">
    <citation type="submission" date="2023-03" db="EMBL/GenBank/DDBJ databases">
        <authorList>
            <person name="Shen W."/>
            <person name="Cai J."/>
        </authorList>
    </citation>
    <scope>NUCLEOTIDE SEQUENCE [LARGE SCALE GENOMIC DNA]</scope>
    <source>
        <strain evidence="2 3">Y2</strain>
    </source>
</reference>
<dbReference type="InterPro" id="IPR038765">
    <property type="entry name" value="Papain-like_cys_pep_sf"/>
</dbReference>
<evidence type="ECO:0000259" key="1">
    <source>
        <dbReference type="Pfam" id="PF05382"/>
    </source>
</evidence>
<evidence type="ECO:0000313" key="2">
    <source>
        <dbReference type="EMBL" id="MDT2515425.1"/>
    </source>
</evidence>
<dbReference type="RefSeq" id="WP_161169139.1">
    <property type="nucleotide sequence ID" value="NZ_JAHLOU010000005.1"/>
</dbReference>
<accession>A0ABD5FCV6</accession>
<dbReference type="Proteomes" id="UP001264335">
    <property type="component" value="Unassembled WGS sequence"/>
</dbReference>
<name>A0ABD5FCV6_ENTAV</name>
<protein>
    <submittedName>
        <fullName evidence="2">Peptidoglycan amidohydrolase family protein</fullName>
    </submittedName>
</protein>
<dbReference type="Gene3D" id="3.90.1720.10">
    <property type="entry name" value="endopeptidase domain like (from Nostoc punctiforme)"/>
    <property type="match status" value="1"/>
</dbReference>
<dbReference type="Pfam" id="PF05382">
    <property type="entry name" value="Amidase_5"/>
    <property type="match status" value="1"/>
</dbReference>
<dbReference type="AlphaFoldDB" id="A0ABD5FCV6"/>
<dbReference type="InterPro" id="IPR008044">
    <property type="entry name" value="Phage_lysin"/>
</dbReference>
<dbReference type="EMBL" id="JARPWY010000043">
    <property type="protein sequence ID" value="MDT2515425.1"/>
    <property type="molecule type" value="Genomic_DNA"/>
</dbReference>
<gene>
    <name evidence="2" type="ORF">P7D79_14460</name>
</gene>
<dbReference type="SUPFAM" id="SSF54001">
    <property type="entry name" value="Cysteine proteinases"/>
    <property type="match status" value="1"/>
</dbReference>
<comment type="caution">
    <text evidence="2">The sequence shown here is derived from an EMBL/GenBank/DDBJ whole genome shotgun (WGS) entry which is preliminary data.</text>
</comment>
<proteinExistence type="predicted"/>
<evidence type="ECO:0000313" key="3">
    <source>
        <dbReference type="Proteomes" id="UP001264335"/>
    </source>
</evidence>
<feature type="domain" description="Bacteriophage lysin" evidence="1">
    <location>
        <begin position="3"/>
        <end position="141"/>
    </location>
</feature>